<dbReference type="AlphaFoldDB" id="A0A699JV16"/>
<dbReference type="EMBL" id="BKCJ010443692">
    <property type="protein sequence ID" value="GFA54940.1"/>
    <property type="molecule type" value="Genomic_DNA"/>
</dbReference>
<gene>
    <name evidence="1" type="ORF">Tci_626912</name>
</gene>
<accession>A0A699JV16</accession>
<proteinExistence type="predicted"/>
<sequence>GGGMGFGRALVSVVVGFDGGDVQFWWRQINLVMVV</sequence>
<reference evidence="1" key="1">
    <citation type="journal article" date="2019" name="Sci. Rep.">
        <title>Draft genome of Tanacetum cinerariifolium, the natural source of mosquito coil.</title>
        <authorList>
            <person name="Yamashiro T."/>
            <person name="Shiraishi A."/>
            <person name="Satake H."/>
            <person name="Nakayama K."/>
        </authorList>
    </citation>
    <scope>NUCLEOTIDE SEQUENCE</scope>
</reference>
<evidence type="ECO:0000313" key="1">
    <source>
        <dbReference type="EMBL" id="GFA54940.1"/>
    </source>
</evidence>
<comment type="caution">
    <text evidence="1">The sequence shown here is derived from an EMBL/GenBank/DDBJ whole genome shotgun (WGS) entry which is preliminary data.</text>
</comment>
<protein>
    <submittedName>
        <fullName evidence="1">Uncharacterized protein</fullName>
    </submittedName>
</protein>
<organism evidence="1">
    <name type="scientific">Tanacetum cinerariifolium</name>
    <name type="common">Dalmatian daisy</name>
    <name type="synonym">Chrysanthemum cinerariifolium</name>
    <dbReference type="NCBI Taxonomy" id="118510"/>
    <lineage>
        <taxon>Eukaryota</taxon>
        <taxon>Viridiplantae</taxon>
        <taxon>Streptophyta</taxon>
        <taxon>Embryophyta</taxon>
        <taxon>Tracheophyta</taxon>
        <taxon>Spermatophyta</taxon>
        <taxon>Magnoliopsida</taxon>
        <taxon>eudicotyledons</taxon>
        <taxon>Gunneridae</taxon>
        <taxon>Pentapetalae</taxon>
        <taxon>asterids</taxon>
        <taxon>campanulids</taxon>
        <taxon>Asterales</taxon>
        <taxon>Asteraceae</taxon>
        <taxon>Asteroideae</taxon>
        <taxon>Anthemideae</taxon>
        <taxon>Anthemidinae</taxon>
        <taxon>Tanacetum</taxon>
    </lineage>
</organism>
<name>A0A699JV16_TANCI</name>
<feature type="non-terminal residue" evidence="1">
    <location>
        <position position="1"/>
    </location>
</feature>